<dbReference type="GO" id="GO:0008745">
    <property type="term" value="F:N-acetylmuramoyl-L-alanine amidase activity"/>
    <property type="evidence" value="ECO:0007669"/>
    <property type="project" value="InterPro"/>
</dbReference>
<dbReference type="Gene3D" id="3.40.630.40">
    <property type="entry name" value="Zn-dependent exopeptidases"/>
    <property type="match status" value="1"/>
</dbReference>
<feature type="domain" description="SPOR" evidence="2">
    <location>
        <begin position="189"/>
        <end position="262"/>
    </location>
</feature>
<dbReference type="PANTHER" id="PTHR30404:SF0">
    <property type="entry name" value="N-ACETYLMURAMOYL-L-ALANINE AMIDASE AMIC"/>
    <property type="match status" value="1"/>
</dbReference>
<dbReference type="Gene3D" id="3.30.70.1070">
    <property type="entry name" value="Sporulation related repeat"/>
    <property type="match status" value="1"/>
</dbReference>
<name>A0A5D4TE20_9BACI</name>
<evidence type="ECO:0000313" key="3">
    <source>
        <dbReference type="EMBL" id="TYS72396.1"/>
    </source>
</evidence>
<protein>
    <submittedName>
        <fullName evidence="3">N-acetylmuramoyl-L-alanine amidase</fullName>
    </submittedName>
</protein>
<evidence type="ECO:0000313" key="4">
    <source>
        <dbReference type="Proteomes" id="UP000324517"/>
    </source>
</evidence>
<dbReference type="AlphaFoldDB" id="A0A5D4TE20"/>
<dbReference type="RefSeq" id="WP_148979262.1">
    <property type="nucleotide sequence ID" value="NZ_JBNILM010000004.1"/>
</dbReference>
<dbReference type="InterPro" id="IPR002508">
    <property type="entry name" value="MurNAc-LAA_cat"/>
</dbReference>
<dbReference type="SMART" id="SM00646">
    <property type="entry name" value="Ami_3"/>
    <property type="match status" value="1"/>
</dbReference>
<dbReference type="CDD" id="cd02696">
    <property type="entry name" value="MurNAc-LAA"/>
    <property type="match status" value="1"/>
</dbReference>
<dbReference type="GO" id="GO:0009253">
    <property type="term" value="P:peptidoglycan catabolic process"/>
    <property type="evidence" value="ECO:0007669"/>
    <property type="project" value="InterPro"/>
</dbReference>
<dbReference type="Proteomes" id="UP000324517">
    <property type="component" value="Unassembled WGS sequence"/>
</dbReference>
<gene>
    <name evidence="3" type="ORF">FZC75_10625</name>
</gene>
<organism evidence="3 4">
    <name type="scientific">Sutcliffiella horikoshii</name>
    <dbReference type="NCBI Taxonomy" id="79883"/>
    <lineage>
        <taxon>Bacteria</taxon>
        <taxon>Bacillati</taxon>
        <taxon>Bacillota</taxon>
        <taxon>Bacilli</taxon>
        <taxon>Bacillales</taxon>
        <taxon>Bacillaceae</taxon>
        <taxon>Sutcliffiella</taxon>
    </lineage>
</organism>
<dbReference type="PROSITE" id="PS51724">
    <property type="entry name" value="SPOR"/>
    <property type="match status" value="1"/>
</dbReference>
<dbReference type="EMBL" id="VTET01000004">
    <property type="protein sequence ID" value="TYS72396.1"/>
    <property type="molecule type" value="Genomic_DNA"/>
</dbReference>
<dbReference type="Pfam" id="PF01520">
    <property type="entry name" value="Amidase_3"/>
    <property type="match status" value="1"/>
</dbReference>
<dbReference type="PANTHER" id="PTHR30404">
    <property type="entry name" value="N-ACETYLMURAMOYL-L-ALANINE AMIDASE"/>
    <property type="match status" value="1"/>
</dbReference>
<evidence type="ECO:0000256" key="1">
    <source>
        <dbReference type="ARBA" id="ARBA00022801"/>
    </source>
</evidence>
<evidence type="ECO:0000259" key="2">
    <source>
        <dbReference type="PROSITE" id="PS51724"/>
    </source>
</evidence>
<reference evidence="3 4" key="1">
    <citation type="submission" date="2019-08" db="EMBL/GenBank/DDBJ databases">
        <title>Bacillus genomes from the desert of Cuatro Cienegas, Coahuila.</title>
        <authorList>
            <person name="Olmedo-Alvarez G."/>
        </authorList>
    </citation>
    <scope>NUCLEOTIDE SEQUENCE [LARGE SCALE GENOMIC DNA]</scope>
    <source>
        <strain evidence="3 4">CH98b_3T</strain>
    </source>
</reference>
<dbReference type="InterPro" id="IPR050695">
    <property type="entry name" value="N-acetylmuramoyl_amidase_3"/>
</dbReference>
<comment type="caution">
    <text evidence="3">The sequence shown here is derived from an EMBL/GenBank/DDBJ whole genome shotgun (WGS) entry which is preliminary data.</text>
</comment>
<proteinExistence type="predicted"/>
<sequence length="262" mass="29602">MKIVLDAGHGYSTPGKRTPDGMREYEFNRVVAQYTRQELLRYQDVEVLFTHSDDRDIPLQERTDKANAWGARAFVSIHANAFGNGGWNTVQGIETYTPIVQSPNSDRLANMVHRRLIQATGRRDRGIKSANFHVLRETTMASILCECGFMTYYPEAQLLKTDSYRRTCALAIAGGFVEYFNLKLKPTPPTTTRVYKVQVGAFRAKENADSLAAELNRKGFNTFVFREDNLYKVQAGAFSQNENADRLAATLRSQGYTTFIST</sequence>
<dbReference type="SUPFAM" id="SSF53187">
    <property type="entry name" value="Zn-dependent exopeptidases"/>
    <property type="match status" value="1"/>
</dbReference>
<keyword evidence="1" id="KW-0378">Hydrolase</keyword>
<dbReference type="InterPro" id="IPR007730">
    <property type="entry name" value="SPOR-like_dom"/>
</dbReference>
<dbReference type="SUPFAM" id="SSF110997">
    <property type="entry name" value="Sporulation related repeat"/>
    <property type="match status" value="1"/>
</dbReference>
<dbReference type="OrthoDB" id="9763643at2"/>
<dbReference type="GO" id="GO:0042834">
    <property type="term" value="F:peptidoglycan binding"/>
    <property type="evidence" value="ECO:0007669"/>
    <property type="project" value="InterPro"/>
</dbReference>
<dbReference type="GO" id="GO:0030288">
    <property type="term" value="C:outer membrane-bounded periplasmic space"/>
    <property type="evidence" value="ECO:0007669"/>
    <property type="project" value="TreeGrafter"/>
</dbReference>
<dbReference type="Pfam" id="PF05036">
    <property type="entry name" value="SPOR"/>
    <property type="match status" value="1"/>
</dbReference>
<dbReference type="InterPro" id="IPR036680">
    <property type="entry name" value="SPOR-like_sf"/>
</dbReference>
<accession>A0A5D4TE20</accession>